<feature type="transmembrane region" description="Helical" evidence="7">
    <location>
        <begin position="208"/>
        <end position="228"/>
    </location>
</feature>
<feature type="transmembrane region" description="Helical" evidence="7">
    <location>
        <begin position="262"/>
        <end position="288"/>
    </location>
</feature>
<name>A0A2K4Y6C8_9MYCO</name>
<dbReference type="InterPro" id="IPR024962">
    <property type="entry name" value="YukD-like"/>
</dbReference>
<protein>
    <submittedName>
        <fullName evidence="9">ESX-4 secretion system protein eccD</fullName>
    </submittedName>
</protein>
<dbReference type="NCBIfam" id="TIGR03920">
    <property type="entry name" value="T7SS_EccD"/>
    <property type="match status" value="1"/>
</dbReference>
<dbReference type="Pfam" id="PF08817">
    <property type="entry name" value="YukD"/>
    <property type="match status" value="1"/>
</dbReference>
<feature type="transmembrane region" description="Helical" evidence="7">
    <location>
        <begin position="118"/>
        <end position="140"/>
    </location>
</feature>
<keyword evidence="3" id="KW-1003">Cell membrane</keyword>
<evidence type="ECO:0000256" key="7">
    <source>
        <dbReference type="SAM" id="Phobius"/>
    </source>
</evidence>
<dbReference type="Gene3D" id="3.10.20.90">
    <property type="entry name" value="Phosphatidylinositol 3-kinase Catalytic Subunit, Chain A, domain 1"/>
    <property type="match status" value="1"/>
</dbReference>
<feature type="transmembrane region" description="Helical" evidence="7">
    <location>
        <begin position="336"/>
        <end position="354"/>
    </location>
</feature>
<dbReference type="GO" id="GO:0005886">
    <property type="term" value="C:plasma membrane"/>
    <property type="evidence" value="ECO:0007669"/>
    <property type="project" value="UniProtKB-SubCell"/>
</dbReference>
<evidence type="ECO:0000256" key="1">
    <source>
        <dbReference type="ARBA" id="ARBA00004651"/>
    </source>
</evidence>
<reference evidence="9" key="1">
    <citation type="submission" date="2018-01" db="EMBL/GenBank/DDBJ databases">
        <authorList>
            <consortium name="Urmite Genomes"/>
        </authorList>
    </citation>
    <scope>NUCLEOTIDE SEQUENCE [LARGE SCALE GENOMIC DNA]</scope>
    <source>
        <strain evidence="9">AFP003</strain>
    </source>
</reference>
<keyword evidence="6 7" id="KW-0472">Membrane</keyword>
<feature type="non-terminal residue" evidence="9">
    <location>
        <position position="1"/>
    </location>
</feature>
<evidence type="ECO:0000256" key="6">
    <source>
        <dbReference type="ARBA" id="ARBA00023136"/>
    </source>
</evidence>
<feature type="transmembrane region" description="Helical" evidence="7">
    <location>
        <begin position="426"/>
        <end position="449"/>
    </location>
</feature>
<keyword evidence="4 7" id="KW-0812">Transmembrane</keyword>
<feature type="transmembrane region" description="Helical" evidence="7">
    <location>
        <begin position="183"/>
        <end position="202"/>
    </location>
</feature>
<evidence type="ECO:0000256" key="4">
    <source>
        <dbReference type="ARBA" id="ARBA00022692"/>
    </source>
</evidence>
<keyword evidence="5 7" id="KW-1133">Transmembrane helix</keyword>
<evidence type="ECO:0000313" key="10">
    <source>
        <dbReference type="Proteomes" id="UP000236318"/>
    </source>
</evidence>
<proteinExistence type="inferred from homology"/>
<keyword evidence="10" id="KW-1185">Reference proteome</keyword>
<dbReference type="InterPro" id="IPR006707">
    <property type="entry name" value="T7SS_EccD"/>
</dbReference>
<gene>
    <name evidence="9" type="ORF">MAAFP003_983</name>
</gene>
<organism evidence="9 10">
    <name type="scientific">Mycobacterium ahvazicum</name>
    <dbReference type="NCBI Taxonomy" id="1964395"/>
    <lineage>
        <taxon>Bacteria</taxon>
        <taxon>Bacillati</taxon>
        <taxon>Actinomycetota</taxon>
        <taxon>Actinomycetes</taxon>
        <taxon>Mycobacteriales</taxon>
        <taxon>Mycobacteriaceae</taxon>
        <taxon>Mycobacterium</taxon>
        <taxon>Mycobacterium simiae complex</taxon>
    </lineage>
</organism>
<dbReference type="InterPro" id="IPR044049">
    <property type="entry name" value="EccD_transm"/>
</dbReference>
<dbReference type="EMBL" id="FXEG02000002">
    <property type="protein sequence ID" value="SOX52317.1"/>
    <property type="molecule type" value="Genomic_DNA"/>
</dbReference>
<feature type="transmembrane region" description="Helical" evidence="7">
    <location>
        <begin position="152"/>
        <end position="171"/>
    </location>
</feature>
<feature type="transmembrane region" description="Helical" evidence="7">
    <location>
        <begin position="366"/>
        <end position="386"/>
    </location>
</feature>
<evidence type="ECO:0000313" key="9">
    <source>
        <dbReference type="EMBL" id="SOX52317.1"/>
    </source>
</evidence>
<comment type="subcellular location">
    <subcellularLocation>
        <location evidence="1">Cell membrane</location>
        <topology evidence="1">Multi-pass membrane protein</topology>
    </subcellularLocation>
</comment>
<dbReference type="AlphaFoldDB" id="A0A2K4Y6C8"/>
<comment type="similarity">
    <text evidence="2">Belongs to the EccD/Snm4 family.</text>
</comment>
<evidence type="ECO:0000256" key="2">
    <source>
        <dbReference type="ARBA" id="ARBA00006162"/>
    </source>
</evidence>
<dbReference type="PIRSF" id="PIRSF017804">
    <property type="entry name" value="Secretion_EccD1"/>
    <property type="match status" value="1"/>
</dbReference>
<feature type="transmembrane region" description="Helical" evidence="7">
    <location>
        <begin position="309"/>
        <end position="330"/>
    </location>
</feature>
<feature type="domain" description="EccD-like transmembrane" evidence="8">
    <location>
        <begin position="120"/>
        <end position="452"/>
    </location>
</feature>
<evidence type="ECO:0000256" key="3">
    <source>
        <dbReference type="ARBA" id="ARBA00022475"/>
    </source>
</evidence>
<sequence>LSVSDPALRRVSVHAGTAIVDLALPSEIPVATLLPPIVDTLEAHGVSAPIATRYQLSILGSATLDSSTTLASGGIRDGDVLVLSRSEPPPPTVRYDDVAAAVSDTLDGGRWSSSRNELATRLTAAVGAGCLSGIGCLALIRNTLAANAVRDHSHTAGSAALIAFAAVILAARANRTYRDAMAALTLSLVATAFSAVAGFLAVSGPPGLPHVLLAAAAAAVTAVLAMRVSDCGKTTLTAVSCFAVIVAVAAFGGLITDVPSQVVGAVLALVSLGLLAVAARVALVLAGLSPKPADPQPVPDDVAANAVRADAWLASLQAVFSFSAATGAIVTAATGTPRLGCAALAVATGALLLLRATSVDKKRTLVSAIAGMATIGTTFGIAALRAPERGTWIAAATALSVAGAIYLGFVAPRVAPSAVARQCVEVLECVVLIATVPLACWICGLYDAARGLHPTWS</sequence>
<evidence type="ECO:0000259" key="8">
    <source>
        <dbReference type="Pfam" id="PF19053"/>
    </source>
</evidence>
<dbReference type="Proteomes" id="UP000236318">
    <property type="component" value="Unassembled WGS sequence"/>
</dbReference>
<feature type="transmembrane region" description="Helical" evidence="7">
    <location>
        <begin position="235"/>
        <end position="256"/>
    </location>
</feature>
<accession>A0A2K4Y6C8</accession>
<evidence type="ECO:0000256" key="5">
    <source>
        <dbReference type="ARBA" id="ARBA00022989"/>
    </source>
</evidence>
<feature type="transmembrane region" description="Helical" evidence="7">
    <location>
        <begin position="392"/>
        <end position="414"/>
    </location>
</feature>
<dbReference type="Pfam" id="PF19053">
    <property type="entry name" value="EccD"/>
    <property type="match status" value="1"/>
</dbReference>
<comment type="caution">
    <text evidence="9">The sequence shown here is derived from an EMBL/GenBank/DDBJ whole genome shotgun (WGS) entry which is preliminary data.</text>
</comment>